<evidence type="ECO:0000256" key="2">
    <source>
        <dbReference type="ARBA" id="ARBA00009904"/>
    </source>
</evidence>
<keyword evidence="3 8" id="KW-0813">Transport</keyword>
<keyword evidence="6 8" id="KW-0406">Ion transport</keyword>
<evidence type="ECO:0000256" key="7">
    <source>
        <dbReference type="ARBA" id="ARBA00023136"/>
    </source>
</evidence>
<dbReference type="STRING" id="7234.B4G5D5"/>
<feature type="transmembrane region" description="Helical" evidence="8">
    <location>
        <begin position="12"/>
        <end position="43"/>
    </location>
</feature>
<evidence type="ECO:0000256" key="6">
    <source>
        <dbReference type="ARBA" id="ARBA00023065"/>
    </source>
</evidence>
<keyword evidence="8" id="KW-0375">Hydrogen ion transport</keyword>
<dbReference type="GO" id="GO:0005886">
    <property type="term" value="C:plasma membrane"/>
    <property type="evidence" value="ECO:0007669"/>
    <property type="project" value="TreeGrafter"/>
</dbReference>
<dbReference type="EMBL" id="CH479179">
    <property type="protein sequence ID" value="EDW24801.1"/>
    <property type="molecule type" value="Genomic_DNA"/>
</dbReference>
<evidence type="ECO:0000256" key="1">
    <source>
        <dbReference type="ARBA" id="ARBA00004141"/>
    </source>
</evidence>
<dbReference type="GO" id="GO:0051117">
    <property type="term" value="F:ATPase binding"/>
    <property type="evidence" value="ECO:0007669"/>
    <property type="project" value="TreeGrafter"/>
</dbReference>
<dbReference type="PANTHER" id="PTHR11629:SF61">
    <property type="entry name" value="V-TYPE PROTON ATPASE SUBUNIT A"/>
    <property type="match status" value="1"/>
</dbReference>
<name>B4G5D5_DROPE</name>
<reference evidence="9 10" key="1">
    <citation type="journal article" date="2007" name="Nature">
        <title>Evolution of genes and genomes on the Drosophila phylogeny.</title>
        <authorList>
            <consortium name="Drosophila 12 Genomes Consortium"/>
            <person name="Clark A.G."/>
            <person name="Eisen M.B."/>
            <person name="Smith D.R."/>
            <person name="Bergman C.M."/>
            <person name="Oliver B."/>
            <person name="Markow T.A."/>
            <person name="Kaufman T.C."/>
            <person name="Kellis M."/>
            <person name="Gelbart W."/>
            <person name="Iyer V.N."/>
            <person name="Pollard D.A."/>
            <person name="Sackton T.B."/>
            <person name="Larracuente A.M."/>
            <person name="Singh N.D."/>
            <person name="Abad J.P."/>
            <person name="Abt D.N."/>
            <person name="Adryan B."/>
            <person name="Aguade M."/>
            <person name="Akashi H."/>
            <person name="Anderson W.W."/>
            <person name="Aquadro C.F."/>
            <person name="Ardell D.H."/>
            <person name="Arguello R."/>
            <person name="Artieri C.G."/>
            <person name="Barbash D.A."/>
            <person name="Barker D."/>
            <person name="Barsanti P."/>
            <person name="Batterham P."/>
            <person name="Batzoglou S."/>
            <person name="Begun D."/>
            <person name="Bhutkar A."/>
            <person name="Blanco E."/>
            <person name="Bosak S.A."/>
            <person name="Bradley R.K."/>
            <person name="Brand A.D."/>
            <person name="Brent M.R."/>
            <person name="Brooks A.N."/>
            <person name="Brown R.H."/>
            <person name="Butlin R.K."/>
            <person name="Caggese C."/>
            <person name="Calvi B.R."/>
            <person name="Bernardo de Carvalho A."/>
            <person name="Caspi A."/>
            <person name="Castrezana S."/>
            <person name="Celniker S.E."/>
            <person name="Chang J.L."/>
            <person name="Chapple C."/>
            <person name="Chatterji S."/>
            <person name="Chinwalla A."/>
            <person name="Civetta A."/>
            <person name="Clifton S.W."/>
            <person name="Comeron J.M."/>
            <person name="Costello J.C."/>
            <person name="Coyne J.A."/>
            <person name="Daub J."/>
            <person name="David R.G."/>
            <person name="Delcher A.L."/>
            <person name="Delehaunty K."/>
            <person name="Do C.B."/>
            <person name="Ebling H."/>
            <person name="Edwards K."/>
            <person name="Eickbush T."/>
            <person name="Evans J.D."/>
            <person name="Filipski A."/>
            <person name="Findeiss S."/>
            <person name="Freyhult E."/>
            <person name="Fulton L."/>
            <person name="Fulton R."/>
            <person name="Garcia A.C."/>
            <person name="Gardiner A."/>
            <person name="Garfield D.A."/>
            <person name="Garvin B.E."/>
            <person name="Gibson G."/>
            <person name="Gilbert D."/>
            <person name="Gnerre S."/>
            <person name="Godfrey J."/>
            <person name="Good R."/>
            <person name="Gotea V."/>
            <person name="Gravely B."/>
            <person name="Greenberg A.J."/>
            <person name="Griffiths-Jones S."/>
            <person name="Gross S."/>
            <person name="Guigo R."/>
            <person name="Gustafson E.A."/>
            <person name="Haerty W."/>
            <person name="Hahn M.W."/>
            <person name="Halligan D.L."/>
            <person name="Halpern A.L."/>
            <person name="Halter G.M."/>
            <person name="Han M.V."/>
            <person name="Heger A."/>
            <person name="Hillier L."/>
            <person name="Hinrichs A.S."/>
            <person name="Holmes I."/>
            <person name="Hoskins R.A."/>
            <person name="Hubisz M.J."/>
            <person name="Hultmark D."/>
            <person name="Huntley M.A."/>
            <person name="Jaffe D.B."/>
            <person name="Jagadeeshan S."/>
            <person name="Jeck W.R."/>
            <person name="Johnson J."/>
            <person name="Jones C.D."/>
            <person name="Jordan W.C."/>
            <person name="Karpen G.H."/>
            <person name="Kataoka E."/>
            <person name="Keightley P.D."/>
            <person name="Kheradpour P."/>
            <person name="Kirkness E.F."/>
            <person name="Koerich L.B."/>
            <person name="Kristiansen K."/>
            <person name="Kudrna D."/>
            <person name="Kulathinal R.J."/>
            <person name="Kumar S."/>
            <person name="Kwok R."/>
            <person name="Lander E."/>
            <person name="Langley C.H."/>
            <person name="Lapoint R."/>
            <person name="Lazzaro B.P."/>
            <person name="Lee S.J."/>
            <person name="Levesque L."/>
            <person name="Li R."/>
            <person name="Lin C.F."/>
            <person name="Lin M.F."/>
            <person name="Lindblad-Toh K."/>
            <person name="Llopart A."/>
            <person name="Long M."/>
            <person name="Low L."/>
            <person name="Lozovsky E."/>
            <person name="Lu J."/>
            <person name="Luo M."/>
            <person name="Machado C.A."/>
            <person name="Makalowski W."/>
            <person name="Marzo M."/>
            <person name="Matsuda M."/>
            <person name="Matzkin L."/>
            <person name="McAllister B."/>
            <person name="McBride C.S."/>
            <person name="McKernan B."/>
            <person name="McKernan K."/>
            <person name="Mendez-Lago M."/>
            <person name="Minx P."/>
            <person name="Mollenhauer M.U."/>
            <person name="Montooth K."/>
            <person name="Mount S.M."/>
            <person name="Mu X."/>
            <person name="Myers E."/>
            <person name="Negre B."/>
            <person name="Newfeld S."/>
            <person name="Nielsen R."/>
            <person name="Noor M.A."/>
            <person name="O'Grady P."/>
            <person name="Pachter L."/>
            <person name="Papaceit M."/>
            <person name="Parisi M.J."/>
            <person name="Parisi M."/>
            <person name="Parts L."/>
            <person name="Pedersen J.S."/>
            <person name="Pesole G."/>
            <person name="Phillippy A.M."/>
            <person name="Ponting C.P."/>
            <person name="Pop M."/>
            <person name="Porcelli D."/>
            <person name="Powell J.R."/>
            <person name="Prohaska S."/>
            <person name="Pruitt K."/>
            <person name="Puig M."/>
            <person name="Quesneville H."/>
            <person name="Ram K.R."/>
            <person name="Rand D."/>
            <person name="Rasmussen M.D."/>
            <person name="Reed L.K."/>
            <person name="Reenan R."/>
            <person name="Reily A."/>
            <person name="Remington K.A."/>
            <person name="Rieger T.T."/>
            <person name="Ritchie M.G."/>
            <person name="Robin C."/>
            <person name="Rogers Y.H."/>
            <person name="Rohde C."/>
            <person name="Rozas J."/>
            <person name="Rubenfield M.J."/>
            <person name="Ruiz A."/>
            <person name="Russo S."/>
            <person name="Salzberg S.L."/>
            <person name="Sanchez-Gracia A."/>
            <person name="Saranga D.J."/>
            <person name="Sato H."/>
            <person name="Schaeffer S.W."/>
            <person name="Schatz M.C."/>
            <person name="Schlenke T."/>
            <person name="Schwartz R."/>
            <person name="Segarra C."/>
            <person name="Singh R.S."/>
            <person name="Sirot L."/>
            <person name="Sirota M."/>
            <person name="Sisneros N.B."/>
            <person name="Smith C.D."/>
            <person name="Smith T.F."/>
            <person name="Spieth J."/>
            <person name="Stage D.E."/>
            <person name="Stark A."/>
            <person name="Stephan W."/>
            <person name="Strausberg R.L."/>
            <person name="Strempel S."/>
            <person name="Sturgill D."/>
            <person name="Sutton G."/>
            <person name="Sutton G.G."/>
            <person name="Tao W."/>
            <person name="Teichmann S."/>
            <person name="Tobari Y.N."/>
            <person name="Tomimura Y."/>
            <person name="Tsolas J.M."/>
            <person name="Valente V.L."/>
            <person name="Venter E."/>
            <person name="Venter J.C."/>
            <person name="Vicario S."/>
            <person name="Vieira F.G."/>
            <person name="Vilella A.J."/>
            <person name="Villasante A."/>
            <person name="Walenz B."/>
            <person name="Wang J."/>
            <person name="Wasserman M."/>
            <person name="Watts T."/>
            <person name="Wilson D."/>
            <person name="Wilson R.K."/>
            <person name="Wing R.A."/>
            <person name="Wolfner M.F."/>
            <person name="Wong A."/>
            <person name="Wong G.K."/>
            <person name="Wu C.I."/>
            <person name="Wu G."/>
            <person name="Yamamoto D."/>
            <person name="Yang H.P."/>
            <person name="Yang S.P."/>
            <person name="Yorke J.A."/>
            <person name="Yoshida K."/>
            <person name="Zdobnov E."/>
            <person name="Zhang P."/>
            <person name="Zhang Y."/>
            <person name="Zimin A.V."/>
            <person name="Baldwin J."/>
            <person name="Abdouelleil A."/>
            <person name="Abdulkadir J."/>
            <person name="Abebe A."/>
            <person name="Abera B."/>
            <person name="Abreu J."/>
            <person name="Acer S.C."/>
            <person name="Aftuck L."/>
            <person name="Alexander A."/>
            <person name="An P."/>
            <person name="Anderson E."/>
            <person name="Anderson S."/>
            <person name="Arachi H."/>
            <person name="Azer M."/>
            <person name="Bachantsang P."/>
            <person name="Barry A."/>
            <person name="Bayul T."/>
            <person name="Berlin A."/>
            <person name="Bessette D."/>
            <person name="Bloom T."/>
            <person name="Blye J."/>
            <person name="Boguslavskiy L."/>
            <person name="Bonnet C."/>
            <person name="Boukhgalter B."/>
            <person name="Bourzgui I."/>
            <person name="Brown A."/>
            <person name="Cahill P."/>
            <person name="Channer S."/>
            <person name="Cheshatsang Y."/>
            <person name="Chuda L."/>
            <person name="Citroen M."/>
            <person name="Collymore A."/>
            <person name="Cooke P."/>
            <person name="Costello M."/>
            <person name="D'Aco K."/>
            <person name="Daza R."/>
            <person name="De Haan G."/>
            <person name="DeGray S."/>
            <person name="DeMaso C."/>
            <person name="Dhargay N."/>
            <person name="Dooley K."/>
            <person name="Dooley E."/>
            <person name="Doricent M."/>
            <person name="Dorje P."/>
            <person name="Dorjee K."/>
            <person name="Dupes A."/>
            <person name="Elong R."/>
            <person name="Falk J."/>
            <person name="Farina A."/>
            <person name="Faro S."/>
            <person name="Ferguson D."/>
            <person name="Fisher S."/>
            <person name="Foley C.D."/>
            <person name="Franke A."/>
            <person name="Friedrich D."/>
            <person name="Gadbois L."/>
            <person name="Gearin G."/>
            <person name="Gearin C.R."/>
            <person name="Giannoukos G."/>
            <person name="Goode T."/>
            <person name="Graham J."/>
            <person name="Grandbois E."/>
            <person name="Grewal S."/>
            <person name="Gyaltsen K."/>
            <person name="Hafez N."/>
            <person name="Hagos B."/>
            <person name="Hall J."/>
            <person name="Henson C."/>
            <person name="Hollinger A."/>
            <person name="Honan T."/>
            <person name="Huard M.D."/>
            <person name="Hughes L."/>
            <person name="Hurhula B."/>
            <person name="Husby M.E."/>
            <person name="Kamat A."/>
            <person name="Kanga B."/>
            <person name="Kashin S."/>
            <person name="Khazanovich D."/>
            <person name="Kisner P."/>
            <person name="Lance K."/>
            <person name="Lara M."/>
            <person name="Lee W."/>
            <person name="Lennon N."/>
            <person name="Letendre F."/>
            <person name="LeVine R."/>
            <person name="Lipovsky A."/>
            <person name="Liu X."/>
            <person name="Liu J."/>
            <person name="Liu S."/>
            <person name="Lokyitsang T."/>
            <person name="Lokyitsang Y."/>
            <person name="Lubonja R."/>
            <person name="Lui A."/>
            <person name="MacDonald P."/>
            <person name="Magnisalis V."/>
            <person name="Maru K."/>
            <person name="Matthews C."/>
            <person name="McCusker W."/>
            <person name="McDonough S."/>
            <person name="Mehta T."/>
            <person name="Meldrim J."/>
            <person name="Meneus L."/>
            <person name="Mihai O."/>
            <person name="Mihalev A."/>
            <person name="Mihova T."/>
            <person name="Mittelman R."/>
            <person name="Mlenga V."/>
            <person name="Montmayeur A."/>
            <person name="Mulrain L."/>
            <person name="Navidi A."/>
            <person name="Naylor J."/>
            <person name="Negash T."/>
            <person name="Nguyen T."/>
            <person name="Nguyen N."/>
            <person name="Nicol R."/>
            <person name="Norbu C."/>
            <person name="Norbu N."/>
            <person name="Novod N."/>
            <person name="O'Neill B."/>
            <person name="Osman S."/>
            <person name="Markiewicz E."/>
            <person name="Oyono O.L."/>
            <person name="Patti C."/>
            <person name="Phunkhang P."/>
            <person name="Pierre F."/>
            <person name="Priest M."/>
            <person name="Raghuraman S."/>
            <person name="Rege F."/>
            <person name="Reyes R."/>
            <person name="Rise C."/>
            <person name="Rogov P."/>
            <person name="Ross K."/>
            <person name="Ryan E."/>
            <person name="Settipalli S."/>
            <person name="Shea T."/>
            <person name="Sherpa N."/>
            <person name="Shi L."/>
            <person name="Shih D."/>
            <person name="Sparrow T."/>
            <person name="Spaulding J."/>
            <person name="Stalker J."/>
            <person name="Stange-Thomann N."/>
            <person name="Stavropoulos S."/>
            <person name="Stone C."/>
            <person name="Strader C."/>
            <person name="Tesfaye S."/>
            <person name="Thomson T."/>
            <person name="Thoulutsang Y."/>
            <person name="Thoulutsang D."/>
            <person name="Topham K."/>
            <person name="Topping I."/>
            <person name="Tsamla T."/>
            <person name="Vassiliev H."/>
            <person name="Vo A."/>
            <person name="Wangchuk T."/>
            <person name="Wangdi T."/>
            <person name="Weiand M."/>
            <person name="Wilkinson J."/>
            <person name="Wilson A."/>
            <person name="Yadav S."/>
            <person name="Young G."/>
            <person name="Yu Q."/>
            <person name="Zembek L."/>
            <person name="Zhong D."/>
            <person name="Zimmer A."/>
            <person name="Zwirko Z."/>
            <person name="Jaffe D.B."/>
            <person name="Alvarez P."/>
            <person name="Brockman W."/>
            <person name="Butler J."/>
            <person name="Chin C."/>
            <person name="Gnerre S."/>
            <person name="Grabherr M."/>
            <person name="Kleber M."/>
            <person name="Mauceli E."/>
            <person name="MacCallum I."/>
        </authorList>
    </citation>
    <scope>NUCLEOTIDE SEQUENCE [LARGE SCALE GENOMIC DNA]</scope>
    <source>
        <strain evidence="10">MSH-3 / Tucson 14011-0111.49</strain>
    </source>
</reference>
<sequence length="91" mass="10373">MFSVQRELETTFLALALICIPWILVGYVGCIAIFLVFAIWAFFTISIMVVMEGLSAFLHTLDLHWVEFFTGSGNPYTPFSSKYLLKPEEDD</sequence>
<evidence type="ECO:0000313" key="9">
    <source>
        <dbReference type="EMBL" id="EDW24801.1"/>
    </source>
</evidence>
<dbReference type="GO" id="GO:0046961">
    <property type="term" value="F:proton-transporting ATPase activity, rotational mechanism"/>
    <property type="evidence" value="ECO:0007669"/>
    <property type="project" value="InterPro"/>
</dbReference>
<evidence type="ECO:0000256" key="5">
    <source>
        <dbReference type="ARBA" id="ARBA00022989"/>
    </source>
</evidence>
<dbReference type="eggNOG" id="KOG2189">
    <property type="taxonomic scope" value="Eukaryota"/>
</dbReference>
<dbReference type="OrthoDB" id="10264220at2759"/>
<proteinExistence type="inferred from homology"/>
<organism evidence="10">
    <name type="scientific">Drosophila persimilis</name>
    <name type="common">Fruit fly</name>
    <dbReference type="NCBI Taxonomy" id="7234"/>
    <lineage>
        <taxon>Eukaryota</taxon>
        <taxon>Metazoa</taxon>
        <taxon>Ecdysozoa</taxon>
        <taxon>Arthropoda</taxon>
        <taxon>Hexapoda</taxon>
        <taxon>Insecta</taxon>
        <taxon>Pterygota</taxon>
        <taxon>Neoptera</taxon>
        <taxon>Endopterygota</taxon>
        <taxon>Diptera</taxon>
        <taxon>Brachycera</taxon>
        <taxon>Muscomorpha</taxon>
        <taxon>Ephydroidea</taxon>
        <taxon>Drosophilidae</taxon>
        <taxon>Drosophila</taxon>
        <taxon>Sophophora</taxon>
    </lineage>
</organism>
<evidence type="ECO:0000256" key="3">
    <source>
        <dbReference type="ARBA" id="ARBA00022448"/>
    </source>
</evidence>
<comment type="function">
    <text evidence="8">Essential component of the vacuolar proton pump (V-ATPase), a multimeric enzyme that catalyzes the translocation of protons across the membranes. Required for assembly and activity of the V-ATPase.</text>
</comment>
<dbReference type="InterPro" id="IPR002490">
    <property type="entry name" value="V-ATPase_116kDa_su"/>
</dbReference>
<dbReference type="GO" id="GO:0033179">
    <property type="term" value="C:proton-transporting V-type ATPase, V0 domain"/>
    <property type="evidence" value="ECO:0007669"/>
    <property type="project" value="InterPro"/>
</dbReference>
<keyword evidence="7 8" id="KW-0472">Membrane</keyword>
<evidence type="ECO:0000256" key="4">
    <source>
        <dbReference type="ARBA" id="ARBA00022692"/>
    </source>
</evidence>
<gene>
    <name evidence="9" type="primary">Dper\GL23191</name>
    <name evidence="9" type="ORF">Dper_GL23191</name>
</gene>
<dbReference type="GO" id="GO:0016471">
    <property type="term" value="C:vacuolar proton-transporting V-type ATPase complex"/>
    <property type="evidence" value="ECO:0007669"/>
    <property type="project" value="TreeGrafter"/>
</dbReference>
<dbReference type="PANTHER" id="PTHR11629">
    <property type="entry name" value="VACUOLAR PROTON ATPASES"/>
    <property type="match status" value="1"/>
</dbReference>
<comment type="similarity">
    <text evidence="2 8">Belongs to the V-ATPase 116 kDa subunit family.</text>
</comment>
<dbReference type="AlphaFoldDB" id="B4G5D5"/>
<evidence type="ECO:0000313" key="10">
    <source>
        <dbReference type="Proteomes" id="UP000008744"/>
    </source>
</evidence>
<comment type="caution">
    <text evidence="8">Lacks conserved residue(s) required for the propagation of feature annotation.</text>
</comment>
<dbReference type="HOGENOM" id="CLU_2429373_0_0_1"/>
<dbReference type="Pfam" id="PF01496">
    <property type="entry name" value="V_ATPase_I"/>
    <property type="match status" value="1"/>
</dbReference>
<keyword evidence="5 8" id="KW-1133">Transmembrane helix</keyword>
<evidence type="ECO:0000256" key="8">
    <source>
        <dbReference type="RuleBase" id="RU361189"/>
    </source>
</evidence>
<comment type="subcellular location">
    <subcellularLocation>
        <location evidence="1">Membrane</location>
        <topology evidence="1">Multi-pass membrane protein</topology>
    </subcellularLocation>
</comment>
<accession>B4G5D5</accession>
<dbReference type="GO" id="GO:0007035">
    <property type="term" value="P:vacuolar acidification"/>
    <property type="evidence" value="ECO:0007669"/>
    <property type="project" value="TreeGrafter"/>
</dbReference>
<keyword evidence="10" id="KW-1185">Reference proteome</keyword>
<keyword evidence="4 8" id="KW-0812">Transmembrane</keyword>
<protein>
    <recommendedName>
        <fullName evidence="8">V-type proton ATPase subunit a</fullName>
    </recommendedName>
</protein>
<dbReference type="Proteomes" id="UP000008744">
    <property type="component" value="Unassembled WGS sequence"/>
</dbReference>